<dbReference type="AlphaFoldDB" id="A0A7L5AIS3"/>
<feature type="domain" description="MobA-like NTP transferase" evidence="1">
    <location>
        <begin position="11"/>
        <end position="168"/>
    </location>
</feature>
<sequence length="202" mass="21093">MPTRPEPRVAGLVLAAGASVRYGSPKQLLQYGDGVLLDAVLATARASSFEQIVVALGGAAAQVREAVDTAGCDVVVNPEFGSGCSSSIAAALAALDPGTDVLVLLLGDQPQVRPESVRRLLEGRGDAAIAVCRYDDGIGHPFAFSRSTFPDLASLHGDKGVWRLLDQRAAEVAEVPVAGSIPADVDTEDDYDRVLAELREAR</sequence>
<dbReference type="GO" id="GO:0016779">
    <property type="term" value="F:nucleotidyltransferase activity"/>
    <property type="evidence" value="ECO:0007669"/>
    <property type="project" value="UniProtKB-ARBA"/>
</dbReference>
<name>A0A7L5AIS3_9MICO</name>
<dbReference type="CDD" id="cd04182">
    <property type="entry name" value="GT_2_like_f"/>
    <property type="match status" value="1"/>
</dbReference>
<dbReference type="InterPro" id="IPR025877">
    <property type="entry name" value="MobA-like_NTP_Trfase"/>
</dbReference>
<protein>
    <submittedName>
        <fullName evidence="2">Carbon monoxide dehydrogenase</fullName>
    </submittedName>
</protein>
<dbReference type="SUPFAM" id="SSF53448">
    <property type="entry name" value="Nucleotide-diphospho-sugar transferases"/>
    <property type="match status" value="1"/>
</dbReference>
<accession>A0A7L5AIS3</accession>
<dbReference type="Proteomes" id="UP000464507">
    <property type="component" value="Chromosome"/>
</dbReference>
<gene>
    <name evidence="2" type="ORF">BHD05_10210</name>
</gene>
<proteinExistence type="predicted"/>
<evidence type="ECO:0000313" key="3">
    <source>
        <dbReference type="Proteomes" id="UP000464507"/>
    </source>
</evidence>
<evidence type="ECO:0000313" key="2">
    <source>
        <dbReference type="EMBL" id="QHO69962.1"/>
    </source>
</evidence>
<dbReference type="KEGG" id="mant:BHD05_10210"/>
<dbReference type="PANTHER" id="PTHR43777:SF1">
    <property type="entry name" value="MOLYBDENUM COFACTOR CYTIDYLYLTRANSFERASE"/>
    <property type="match status" value="1"/>
</dbReference>
<dbReference type="InterPro" id="IPR029044">
    <property type="entry name" value="Nucleotide-diphossugar_trans"/>
</dbReference>
<evidence type="ECO:0000259" key="1">
    <source>
        <dbReference type="Pfam" id="PF12804"/>
    </source>
</evidence>
<keyword evidence="3" id="KW-1185">Reference proteome</keyword>
<dbReference type="OrthoDB" id="285216at2"/>
<reference evidence="2 3" key="1">
    <citation type="submission" date="2016-09" db="EMBL/GenBank/DDBJ databases">
        <title>Complete genome sequence of microbes from the polar regions.</title>
        <authorList>
            <person name="Liao L."/>
            <person name="Chen B."/>
        </authorList>
    </citation>
    <scope>NUCLEOTIDE SEQUENCE [LARGE SCALE GENOMIC DNA]</scope>
    <source>
        <strain evidence="2 3">ZS314</strain>
    </source>
</reference>
<dbReference type="PANTHER" id="PTHR43777">
    <property type="entry name" value="MOLYBDENUM COFACTOR CYTIDYLYLTRANSFERASE"/>
    <property type="match status" value="1"/>
</dbReference>
<dbReference type="EMBL" id="CP017146">
    <property type="protein sequence ID" value="QHO69962.1"/>
    <property type="molecule type" value="Genomic_DNA"/>
</dbReference>
<dbReference type="Pfam" id="PF12804">
    <property type="entry name" value="NTP_transf_3"/>
    <property type="match status" value="1"/>
</dbReference>
<organism evidence="2 3">
    <name type="scientific">Marisediminicola antarctica</name>
    <dbReference type="NCBI Taxonomy" id="674079"/>
    <lineage>
        <taxon>Bacteria</taxon>
        <taxon>Bacillati</taxon>
        <taxon>Actinomycetota</taxon>
        <taxon>Actinomycetes</taxon>
        <taxon>Micrococcales</taxon>
        <taxon>Microbacteriaceae</taxon>
        <taxon>Marisediminicola</taxon>
    </lineage>
</organism>
<dbReference type="Gene3D" id="3.90.550.10">
    <property type="entry name" value="Spore Coat Polysaccharide Biosynthesis Protein SpsA, Chain A"/>
    <property type="match status" value="1"/>
</dbReference>
<dbReference type="RefSeq" id="WP_161886337.1">
    <property type="nucleotide sequence ID" value="NZ_CP017146.1"/>
</dbReference>